<gene>
    <name evidence="1" type="ORF">AE0388_1945</name>
</gene>
<dbReference type="PATRIC" id="fig|1703.6.peg.1835"/>
<dbReference type="Pfam" id="PF21863">
    <property type="entry name" value="HTH_67"/>
    <property type="match status" value="1"/>
</dbReference>
<dbReference type="RefSeq" id="WP_039209662.1">
    <property type="nucleotide sequence ID" value="NZ_JTJZ01000019.1"/>
</dbReference>
<dbReference type="AlphaFoldDB" id="A0A0B9ASE5"/>
<dbReference type="InterPro" id="IPR054058">
    <property type="entry name" value="HTH_67"/>
</dbReference>
<evidence type="ECO:0008006" key="3">
    <source>
        <dbReference type="Google" id="ProtNLM"/>
    </source>
</evidence>
<dbReference type="NCBIfam" id="NF047719">
    <property type="entry name" value="SCO6745_fam_HTH"/>
    <property type="match status" value="1"/>
</dbReference>
<protein>
    <recommendedName>
        <fullName evidence="3">SalK</fullName>
    </recommendedName>
</protein>
<reference evidence="1 2" key="1">
    <citation type="submission" date="2014-11" db="EMBL/GenBank/DDBJ databases">
        <title>Draft Genome Sequence of Brevibacterium linens AE038-8.</title>
        <authorList>
            <person name="Maizel D."/>
            <person name="Utturkar S.M."/>
            <person name="Brown S.D."/>
            <person name="Ferrero M."/>
            <person name="Rosen B.P."/>
        </authorList>
    </citation>
    <scope>NUCLEOTIDE SEQUENCE [LARGE SCALE GENOMIC DNA]</scope>
    <source>
        <strain evidence="1 2">AE038-8</strain>
    </source>
</reference>
<sequence length="306" mass="32947">MDSQRTQNIRAVSARINSFHSSIYFSQTVGAEYAKYGLEPGVEGNMAARSAPLGRVNPGVVSAAYYNYSPNFVADMLPRLWETVTPEQMVQARFDAVSAFMAELFGDRDDIALLTEAATQMTETLAPVLATMEFAGRTLAAATADVIGGHQATTAFEKMWDVATVAREFRGDGHVASLVTAGVPGIDALMLDVATGAGFRPRAAQKTRGYTDEEWQTAQTRLAEAGLITVDKDDRGFDLPTITEAGRDLKEQVEVLTDGTVAAAWSVLDDETIESLLSPSRDLLRVIAKSGAFPSNIFARPEKKAG</sequence>
<accession>A0A0B9ASE5</accession>
<dbReference type="EMBL" id="JTJZ01000019">
    <property type="protein sequence ID" value="KHS52295.1"/>
    <property type="molecule type" value="Genomic_DNA"/>
</dbReference>
<comment type="caution">
    <text evidence="1">The sequence shown here is derived from an EMBL/GenBank/DDBJ whole genome shotgun (WGS) entry which is preliminary data.</text>
</comment>
<name>A0A0B9ASE5_BRELN</name>
<evidence type="ECO:0000313" key="1">
    <source>
        <dbReference type="EMBL" id="KHS52295.1"/>
    </source>
</evidence>
<proteinExistence type="predicted"/>
<dbReference type="Proteomes" id="UP000031488">
    <property type="component" value="Unassembled WGS sequence"/>
</dbReference>
<dbReference type="OrthoDB" id="157052at2"/>
<keyword evidence="2" id="KW-1185">Reference proteome</keyword>
<evidence type="ECO:0000313" key="2">
    <source>
        <dbReference type="Proteomes" id="UP000031488"/>
    </source>
</evidence>
<organism evidence="1 2">
    <name type="scientific">Brevibacterium linens</name>
    <dbReference type="NCBI Taxonomy" id="1703"/>
    <lineage>
        <taxon>Bacteria</taxon>
        <taxon>Bacillati</taxon>
        <taxon>Actinomycetota</taxon>
        <taxon>Actinomycetes</taxon>
        <taxon>Micrococcales</taxon>
        <taxon>Brevibacteriaceae</taxon>
        <taxon>Brevibacterium</taxon>
    </lineage>
</organism>